<keyword evidence="3" id="KW-0368">Histidine biosynthesis</keyword>
<dbReference type="SUPFAM" id="SSF51735">
    <property type="entry name" value="NAD(P)-binding Rossmann-fold domains"/>
    <property type="match status" value="1"/>
</dbReference>
<dbReference type="RefSeq" id="WP_410030657.1">
    <property type="nucleotide sequence ID" value="NZ_JBGMEI010000001.1"/>
</dbReference>
<dbReference type="InterPro" id="IPR000672">
    <property type="entry name" value="THF_DH/CycHdrlase"/>
</dbReference>
<dbReference type="InterPro" id="IPR020631">
    <property type="entry name" value="THF_DH/CycHdrlase_NAD-bd_dom"/>
</dbReference>
<dbReference type="InterPro" id="IPR036291">
    <property type="entry name" value="NAD(P)-bd_dom_sf"/>
</dbReference>
<organism evidence="5 6">
    <name type="scientific">Anaerococcus martiniensis</name>
    <dbReference type="NCBI Taxonomy" id="3115615"/>
    <lineage>
        <taxon>Bacteria</taxon>
        <taxon>Bacillati</taxon>
        <taxon>Bacillota</taxon>
        <taxon>Tissierellia</taxon>
        <taxon>Tissierellales</taxon>
        <taxon>Peptoniphilaceae</taxon>
        <taxon>Anaerococcus</taxon>
    </lineage>
</organism>
<dbReference type="Gene3D" id="3.40.50.10860">
    <property type="entry name" value="Leucine Dehydrogenase, chain A, domain 1"/>
    <property type="match status" value="1"/>
</dbReference>
<feature type="domain" description="Tetrahydrofolate dehydrogenase/cyclohydrolase NAD(P)-binding" evidence="4">
    <location>
        <begin position="126"/>
        <end position="260"/>
    </location>
</feature>
<dbReference type="Gene3D" id="3.40.50.720">
    <property type="entry name" value="NAD(P)-binding Rossmann-like Domain"/>
    <property type="match status" value="1"/>
</dbReference>
<evidence type="ECO:0000256" key="2">
    <source>
        <dbReference type="ARBA" id="ARBA00022605"/>
    </source>
</evidence>
<dbReference type="Pfam" id="PF02882">
    <property type="entry name" value="THF_DHG_CYH_C"/>
    <property type="match status" value="1"/>
</dbReference>
<reference evidence="5 6" key="1">
    <citation type="journal article" date="2025" name="Anaerobe">
        <title>Description of Anaerococcus kampingiae sp. nov., Anaerococcus groningensis sp. nov., Anaerococcus martiniensis sp. nov., and Anaerococcus cruorum sp. nov., isolated from human clinical specimens.</title>
        <authorList>
            <person name="Boiten K.E."/>
            <person name="Meijer J."/>
            <person name="van Wezel E.M."/>
            <person name="Veloo A.C.M."/>
        </authorList>
    </citation>
    <scope>NUCLEOTIDE SEQUENCE [LARGE SCALE GENOMIC DNA]</scope>
    <source>
        <strain evidence="5 6">ENR0831</strain>
    </source>
</reference>
<name>A0ABW9M675_9FIRM</name>
<keyword evidence="6" id="KW-1185">Reference proteome</keyword>
<proteinExistence type="predicted"/>
<evidence type="ECO:0000259" key="4">
    <source>
        <dbReference type="Pfam" id="PF02882"/>
    </source>
</evidence>
<dbReference type="SUPFAM" id="SSF53223">
    <property type="entry name" value="Aminoacid dehydrogenase-like, N-terminal domain"/>
    <property type="match status" value="1"/>
</dbReference>
<dbReference type="EC" id="3.5.4.9" evidence="1"/>
<protein>
    <recommendedName>
        <fullName evidence="1">methenyltetrahydrofolate cyclohydrolase</fullName>
        <ecNumber evidence="1">3.5.4.9</ecNumber>
    </recommendedName>
</protein>
<dbReference type="InterPro" id="IPR046346">
    <property type="entry name" value="Aminoacid_DH-like_N_sf"/>
</dbReference>
<dbReference type="PRINTS" id="PR00085">
    <property type="entry name" value="THFDHDRGNASE"/>
</dbReference>
<dbReference type="Proteomes" id="UP001637996">
    <property type="component" value="Unassembled WGS sequence"/>
</dbReference>
<sequence>MKILDTKNIKEKIISKLSEIHTDKKVILLTYKPSAEEISYKNFIIRRCKEFNIEYIDKEFDEHTSSYEIIDYVNSFKKEDGFIIFLPFGNHDDISKLREEIKIKDLDGFTYESMGKSLNGEYNYLPATPKAIARFLLENYDLKSKNILIANNTNLIGLPLATLLSRKRATITVINQATKNAKDLIRQSDIFISAIGKANYYDKSYFRDGQVLVDVGTSYVNGKIVGDINIDDLENLDLEILTSKNGIGAITTLTLLETLID</sequence>
<dbReference type="PANTHER" id="PTHR48099">
    <property type="entry name" value="C-1-TETRAHYDROFOLATE SYNTHASE, CYTOPLASMIC-RELATED"/>
    <property type="match status" value="1"/>
</dbReference>
<evidence type="ECO:0000313" key="5">
    <source>
        <dbReference type="EMBL" id="MFO3664902.1"/>
    </source>
</evidence>
<keyword evidence="2" id="KW-0028">Amino-acid biosynthesis</keyword>
<dbReference type="PANTHER" id="PTHR48099:SF5">
    <property type="entry name" value="C-1-TETRAHYDROFOLATE SYNTHASE, CYTOPLASMIC"/>
    <property type="match status" value="1"/>
</dbReference>
<gene>
    <name evidence="5" type="ORF">ACCQ41_01330</name>
</gene>
<comment type="caution">
    <text evidence="5">The sequence shown here is derived from an EMBL/GenBank/DDBJ whole genome shotgun (WGS) entry which is preliminary data.</text>
</comment>
<evidence type="ECO:0000256" key="1">
    <source>
        <dbReference type="ARBA" id="ARBA00012776"/>
    </source>
</evidence>
<dbReference type="EMBL" id="JBGMEI010000001">
    <property type="protein sequence ID" value="MFO3664902.1"/>
    <property type="molecule type" value="Genomic_DNA"/>
</dbReference>
<evidence type="ECO:0000256" key="3">
    <source>
        <dbReference type="ARBA" id="ARBA00023102"/>
    </source>
</evidence>
<accession>A0ABW9M675</accession>
<evidence type="ECO:0000313" key="6">
    <source>
        <dbReference type="Proteomes" id="UP001637996"/>
    </source>
</evidence>